<evidence type="ECO:0000313" key="8">
    <source>
        <dbReference type="EMBL" id="QCI04757.1"/>
    </source>
</evidence>
<dbReference type="SUPFAM" id="SSF52402">
    <property type="entry name" value="Adenine nucleotide alpha hydrolases-like"/>
    <property type="match status" value="1"/>
</dbReference>
<keyword evidence="1 6" id="KW-0436">Ligase</keyword>
<evidence type="ECO:0000256" key="2">
    <source>
        <dbReference type="ARBA" id="ARBA00022694"/>
    </source>
</evidence>
<dbReference type="SUPFAM" id="SSF82829">
    <property type="entry name" value="MesJ substrate recognition domain-like"/>
    <property type="match status" value="1"/>
</dbReference>
<reference evidence="8" key="2">
    <citation type="submission" date="2019-04" db="EMBL/GenBank/DDBJ databases">
        <authorList>
            <person name="Pasella M."/>
        </authorList>
    </citation>
    <scope>NUCLEOTIDE SEQUENCE</scope>
    <source>
        <strain evidence="8">PD2926</strain>
    </source>
</reference>
<dbReference type="InterPro" id="IPR012094">
    <property type="entry name" value="tRNA_Ile_lys_synt"/>
</dbReference>
<feature type="domain" description="tRNA(Ile)-lysidine/2-thiocytidine synthase N-terminal" evidence="7">
    <location>
        <begin position="25"/>
        <end position="204"/>
    </location>
</feature>
<evidence type="ECO:0000259" key="7">
    <source>
        <dbReference type="Pfam" id="PF01171"/>
    </source>
</evidence>
<gene>
    <name evidence="6 8" type="primary">tilS</name>
</gene>
<dbReference type="InterPro" id="IPR012795">
    <property type="entry name" value="tRNA_Ile_lys_synt_N"/>
</dbReference>
<protein>
    <recommendedName>
        <fullName evidence="6">tRNA(Ile)-lysidine synthase</fullName>
        <ecNumber evidence="6">6.3.4.19</ecNumber>
    </recommendedName>
    <alternativeName>
        <fullName evidence="6">tRNA(Ile)-2-lysyl-cytidine synthase</fullName>
    </alternativeName>
    <alternativeName>
        <fullName evidence="6">tRNA(Ile)-lysidine synthetase</fullName>
    </alternativeName>
</protein>
<comment type="similarity">
    <text evidence="6">Belongs to the tRNA(Ile)-lysidine synthase family.</text>
</comment>
<comment type="catalytic activity">
    <reaction evidence="5 6">
        <text>cytidine(34) in tRNA(Ile2) + L-lysine + ATP = lysidine(34) in tRNA(Ile2) + AMP + diphosphate + H(+)</text>
        <dbReference type="Rhea" id="RHEA:43744"/>
        <dbReference type="Rhea" id="RHEA-COMP:10625"/>
        <dbReference type="Rhea" id="RHEA-COMP:10670"/>
        <dbReference type="ChEBI" id="CHEBI:15378"/>
        <dbReference type="ChEBI" id="CHEBI:30616"/>
        <dbReference type="ChEBI" id="CHEBI:32551"/>
        <dbReference type="ChEBI" id="CHEBI:33019"/>
        <dbReference type="ChEBI" id="CHEBI:82748"/>
        <dbReference type="ChEBI" id="CHEBI:83665"/>
        <dbReference type="ChEBI" id="CHEBI:456215"/>
        <dbReference type="EC" id="6.3.4.19"/>
    </reaction>
</comment>
<geneLocation type="plastid" evidence="8"/>
<evidence type="ECO:0000256" key="6">
    <source>
        <dbReference type="HAMAP-Rule" id="MF_01161"/>
    </source>
</evidence>
<dbReference type="GO" id="GO:0006400">
    <property type="term" value="P:tRNA modification"/>
    <property type="evidence" value="ECO:0007669"/>
    <property type="project" value="UniProtKB-UniRule"/>
</dbReference>
<comment type="function">
    <text evidence="6">Ligates lysine onto the cytidine present at position 34 of the AUA codon-specific tRNA(Ile) that contains the anticodon CAU, in an ATP-dependent manner. Cytidine is converted to lysidine, thus changing the amino acid specificity of the tRNA from methionine to isoleucine.</text>
</comment>
<dbReference type="AlphaFoldDB" id="A0A4D6WM27"/>
<dbReference type="InterPro" id="IPR014729">
    <property type="entry name" value="Rossmann-like_a/b/a_fold"/>
</dbReference>
<evidence type="ECO:0000256" key="3">
    <source>
        <dbReference type="ARBA" id="ARBA00022741"/>
    </source>
</evidence>
<keyword evidence="3 6" id="KW-0547">Nucleotide-binding</keyword>
<reference evidence="8" key="1">
    <citation type="journal article" date="2019" name="Mol. Phylogenet. Evol.">
        <title>Morphological evolution and classification of the red algal order Ceramiales inferred using plastid phylogenomics.</title>
        <authorList>
            <person name="Diaz-Tapia P."/>
            <person name="Pasella M.M."/>
            <person name="Verbruggen H."/>
            <person name="Maggs C.A."/>
        </authorList>
    </citation>
    <scope>NUCLEOTIDE SEQUENCE</scope>
    <source>
        <strain evidence="8">PD2926</strain>
    </source>
</reference>
<proteinExistence type="inferred from homology"/>
<keyword evidence="8" id="KW-0934">Plastid</keyword>
<evidence type="ECO:0000256" key="5">
    <source>
        <dbReference type="ARBA" id="ARBA00048539"/>
    </source>
</evidence>
<dbReference type="HAMAP" id="MF_01161">
    <property type="entry name" value="tRNA_Ile_lys_synt"/>
    <property type="match status" value="1"/>
</dbReference>
<dbReference type="PANTHER" id="PTHR43033">
    <property type="entry name" value="TRNA(ILE)-LYSIDINE SYNTHASE-RELATED"/>
    <property type="match status" value="1"/>
</dbReference>
<organism evidence="8">
    <name type="scientific">Bornetia secundiflora</name>
    <dbReference type="NCBI Taxonomy" id="2575637"/>
    <lineage>
        <taxon>Eukaryota</taxon>
        <taxon>Rhodophyta</taxon>
        <taxon>Florideophyceae</taxon>
        <taxon>Rhodymeniophycidae</taxon>
        <taxon>Ceramiales</taxon>
        <taxon>Wrangeliaceae</taxon>
        <taxon>Bornetia</taxon>
    </lineage>
</organism>
<keyword evidence="2 6" id="KW-0819">tRNA processing</keyword>
<keyword evidence="4 6" id="KW-0067">ATP-binding</keyword>
<dbReference type="EMBL" id="MK814615">
    <property type="protein sequence ID" value="QCI04757.1"/>
    <property type="molecule type" value="Genomic_DNA"/>
</dbReference>
<accession>A0A4D6WM27</accession>
<dbReference type="InterPro" id="IPR011063">
    <property type="entry name" value="TilS/TtcA_N"/>
</dbReference>
<evidence type="ECO:0000256" key="1">
    <source>
        <dbReference type="ARBA" id="ARBA00022598"/>
    </source>
</evidence>
<name>A0A4D6WM27_9FLOR</name>
<comment type="domain">
    <text evidence="6">The N-terminal region contains the highly conserved SGGXDS motif, predicted to be a P-loop motif involved in ATP binding.</text>
</comment>
<sequence>MNYSLRQYFYQKITSIFITYKIKYVLIAISGGQDSLCLIELIEAFNKKAAILNKIEYIYIDHQWKTDSKTQIIHLINYLDQYNQQLSIYQIQDNCLKEKIARSYRYHTLINHAINNQYQVILTAHSQTDRIETFIYNLIKGTSLDGASSLTIHRNINNIVHIIRPLIYVNRSDINYFCRKCSLPIWSDITNYNLYFTRNRIRHELIPYIVNYYNIHAEHHINQFLNICDQDNEYIKQNTLKLYMRSRHVNYIALNYKLLKKQHPTLIHRILQLFFFHNFQIIIGTIIINKLTDLLKTNNAYHNLIYNKLQIKITYLWIYVK</sequence>
<dbReference type="GO" id="GO:0005524">
    <property type="term" value="F:ATP binding"/>
    <property type="evidence" value="ECO:0007669"/>
    <property type="project" value="UniProtKB-UniRule"/>
</dbReference>
<feature type="binding site" evidence="6">
    <location>
        <begin position="30"/>
        <end position="35"/>
    </location>
    <ligand>
        <name>ATP</name>
        <dbReference type="ChEBI" id="CHEBI:30616"/>
    </ligand>
</feature>
<dbReference type="CDD" id="cd01992">
    <property type="entry name" value="TilS_N"/>
    <property type="match status" value="1"/>
</dbReference>
<dbReference type="Gene3D" id="3.40.50.620">
    <property type="entry name" value="HUPs"/>
    <property type="match status" value="1"/>
</dbReference>
<dbReference type="PANTHER" id="PTHR43033:SF1">
    <property type="entry name" value="TRNA(ILE)-LYSIDINE SYNTHASE-RELATED"/>
    <property type="match status" value="1"/>
</dbReference>
<evidence type="ECO:0000256" key="4">
    <source>
        <dbReference type="ARBA" id="ARBA00022840"/>
    </source>
</evidence>
<dbReference type="GO" id="GO:0032267">
    <property type="term" value="F:tRNA(Ile)-lysidine synthase activity"/>
    <property type="evidence" value="ECO:0007669"/>
    <property type="project" value="UniProtKB-EC"/>
</dbReference>
<dbReference type="Gene3D" id="1.20.59.20">
    <property type="match status" value="1"/>
</dbReference>
<dbReference type="NCBIfam" id="TIGR02432">
    <property type="entry name" value="lysidine_TilS_N"/>
    <property type="match status" value="1"/>
</dbReference>
<dbReference type="Pfam" id="PF01171">
    <property type="entry name" value="ATP_bind_3"/>
    <property type="match status" value="1"/>
</dbReference>
<dbReference type="EC" id="6.3.4.19" evidence="6"/>